<evidence type="ECO:0000313" key="3">
    <source>
        <dbReference type="Proteomes" id="UP000297982"/>
    </source>
</evidence>
<dbReference type="STRING" id="192814.GCA_900166575_02865"/>
<sequence length="163" mass="19171">MSEQVQTAVQPKVVEKSNFKVVGTYCQTMMDERHVKIPRLMEHFHTSKLHKVKNRINAPCSIGMFVDPPNWNEETDKFYWMAAVEVDSYEKVPPDMITKTIPSHLYAVLEYDPSIHDFNPYPYLFDWIVEKGYEPIEGFGFEEYQPYTGKNTKYTLHLPIKTE</sequence>
<feature type="domain" description="AraC effector-binding" evidence="1">
    <location>
        <begin position="9"/>
        <end position="161"/>
    </location>
</feature>
<dbReference type="EMBL" id="SRJC01000002">
    <property type="protein sequence ID" value="TGB02795.1"/>
    <property type="molecule type" value="Genomic_DNA"/>
</dbReference>
<reference evidence="2 3" key="1">
    <citation type="journal article" date="2003" name="Int. J. Syst. Evol. Microbiol.">
        <title>Halobacillus salinus sp. nov., isolated from a salt lake on the coast of the East Sea in Korea.</title>
        <authorList>
            <person name="Yoon J.H."/>
            <person name="Kang K.H."/>
            <person name="Park Y.H."/>
        </authorList>
    </citation>
    <scope>NUCLEOTIDE SEQUENCE [LARGE SCALE GENOMIC DNA]</scope>
    <source>
        <strain evidence="2 3">HSL-3</strain>
    </source>
</reference>
<dbReference type="SUPFAM" id="SSF55136">
    <property type="entry name" value="Probable bacterial effector-binding domain"/>
    <property type="match status" value="1"/>
</dbReference>
<proteinExistence type="predicted"/>
<dbReference type="InterPro" id="IPR010499">
    <property type="entry name" value="AraC_E-bd"/>
</dbReference>
<dbReference type="InterPro" id="IPR053182">
    <property type="entry name" value="YobU-like_regulator"/>
</dbReference>
<organism evidence="2 3">
    <name type="scientific">Halobacillus salinus</name>
    <dbReference type="NCBI Taxonomy" id="192814"/>
    <lineage>
        <taxon>Bacteria</taxon>
        <taxon>Bacillati</taxon>
        <taxon>Bacillota</taxon>
        <taxon>Bacilli</taxon>
        <taxon>Bacillales</taxon>
        <taxon>Bacillaceae</taxon>
        <taxon>Halobacillus</taxon>
    </lineage>
</organism>
<dbReference type="SMART" id="SM00871">
    <property type="entry name" value="AraC_E_bind"/>
    <property type="match status" value="1"/>
</dbReference>
<dbReference type="InterPro" id="IPR011256">
    <property type="entry name" value="Reg_factor_effector_dom_sf"/>
</dbReference>
<dbReference type="Pfam" id="PF14526">
    <property type="entry name" value="Cass2"/>
    <property type="match status" value="1"/>
</dbReference>
<dbReference type="PANTHER" id="PTHR36444:SF2">
    <property type="entry name" value="TRANSCRIPTIONAL REGULATOR PROTEIN YOBU-RELATED"/>
    <property type="match status" value="1"/>
</dbReference>
<name>A0A4Z0GZI7_9BACI</name>
<comment type="caution">
    <text evidence="2">The sequence shown here is derived from an EMBL/GenBank/DDBJ whole genome shotgun (WGS) entry which is preliminary data.</text>
</comment>
<protein>
    <submittedName>
        <fullName evidence="2">AraC family transcriptional regulator</fullName>
    </submittedName>
</protein>
<keyword evidence="3" id="KW-1185">Reference proteome</keyword>
<dbReference type="AlphaFoldDB" id="A0A4Z0GZI7"/>
<accession>A0A4Z0GZI7</accession>
<dbReference type="RefSeq" id="WP_079477742.1">
    <property type="nucleotide sequence ID" value="NZ_FVYZ01000003.1"/>
</dbReference>
<gene>
    <name evidence="2" type="ORF">E4663_11605</name>
</gene>
<dbReference type="Gene3D" id="3.20.80.10">
    <property type="entry name" value="Regulatory factor, effector binding domain"/>
    <property type="match status" value="1"/>
</dbReference>
<dbReference type="OrthoDB" id="2593454at2"/>
<dbReference type="Proteomes" id="UP000297982">
    <property type="component" value="Unassembled WGS sequence"/>
</dbReference>
<dbReference type="PANTHER" id="PTHR36444">
    <property type="entry name" value="TRANSCRIPTIONAL REGULATOR PROTEIN YOBU-RELATED"/>
    <property type="match status" value="1"/>
</dbReference>
<evidence type="ECO:0000259" key="1">
    <source>
        <dbReference type="SMART" id="SM00871"/>
    </source>
</evidence>
<evidence type="ECO:0000313" key="2">
    <source>
        <dbReference type="EMBL" id="TGB02795.1"/>
    </source>
</evidence>
<dbReference type="InterPro" id="IPR029441">
    <property type="entry name" value="Cass2"/>
</dbReference>